<dbReference type="Proteomes" id="UP000011731">
    <property type="component" value="Unassembled WGS sequence"/>
</dbReference>
<keyword evidence="3" id="KW-1185">Reference proteome</keyword>
<feature type="region of interest" description="Disordered" evidence="1">
    <location>
        <begin position="409"/>
        <end position="458"/>
    </location>
</feature>
<dbReference type="EMBL" id="AOEX01000089">
    <property type="protein sequence ID" value="EME54679.1"/>
    <property type="molecule type" value="Genomic_DNA"/>
</dbReference>
<dbReference type="AlphaFoldDB" id="M2Z257"/>
<dbReference type="Gene3D" id="3.30.870.10">
    <property type="entry name" value="Endonuclease Chain A"/>
    <property type="match status" value="1"/>
</dbReference>
<evidence type="ECO:0000313" key="2">
    <source>
        <dbReference type="EMBL" id="EME54679.1"/>
    </source>
</evidence>
<evidence type="ECO:0000313" key="3">
    <source>
        <dbReference type="Proteomes" id="UP000011731"/>
    </source>
</evidence>
<feature type="compositionally biased region" description="Pro residues" evidence="1">
    <location>
        <begin position="412"/>
        <end position="423"/>
    </location>
</feature>
<protein>
    <recommendedName>
        <fullName evidence="4">Phospholipase D-like domain-containing protein</fullName>
    </recommendedName>
</protein>
<proteinExistence type="predicted"/>
<sequence length="761" mass="84346">MLDGLVHRGAFDPPATELLDSIWHRCPWLPEHPEAARTVVHNLHTPLLDQLAAKVTWPVEHLIVHAPFHDRDCAALAELLARFTPRQVRVLLTRDTSVDIDRLTAVLAAVPRAECLLVEVDTDPATYLHAKWVHLIGAKKAALLTGSANLSRSALLRSADTGNIELGVLTVGARREFDRLYAPLSMTPIDDLHDLGIAFRTEPEPVEESTRPALLWSQLEGTTLTLTFDRPVDAALVRSVHGAAGPLDLRQLVAEGTTIFVSLTPEDAAVIAEGGHLDICLGEDDPVSVSTWPYHLALLWARLAHPTNREVIYGIAPLPERDADLFDLLRQLEATLIFDPFTAWHTAEPDSEPEPTADDQQIPRWQDLDWQRIRRDPRYAGYHDTGPNRSTAPTAVQIMLAVISGKLTELVPPDPATPRPPGPGENEDDLAGSPTAPTPEEEDPDKPSPPPPGTKTRKAFNRFVSRYAAATRNPDFLDELGPVLTVRNAVIFNHLLIQLLSRQIVDPARAIDAQLAVWQLLWGGGGPGEPGLLDRLEGEERDAALRVLDEAHTRTTTLQALVHAVDYDLDRDLRHHLRDMATCLITAPRFNLDAQLLEAAAPTPAQASALLDNLKLLAGQLDRHDIADFVLEPLHCTYHDVEWKPEIVPRPSMITGKVYEYHTTTLVVHRTIVGLDPQAVRAALERFAVATTRLHATQDYWRIRFTGNGNDVGYWDAACGRGLTIVSWADQEFETFAPARPRWRVQLDDLRSNLAPRRQSA</sequence>
<evidence type="ECO:0008006" key="4">
    <source>
        <dbReference type="Google" id="ProtNLM"/>
    </source>
</evidence>
<evidence type="ECO:0000256" key="1">
    <source>
        <dbReference type="SAM" id="MobiDB-lite"/>
    </source>
</evidence>
<accession>M2Z257</accession>
<comment type="caution">
    <text evidence="2">The sequence shown here is derived from an EMBL/GenBank/DDBJ whole genome shotgun (WGS) entry which is preliminary data.</text>
</comment>
<gene>
    <name evidence="2" type="ORF">G352_23391</name>
</gene>
<feature type="region of interest" description="Disordered" evidence="1">
    <location>
        <begin position="345"/>
        <end position="370"/>
    </location>
</feature>
<dbReference type="PATRIC" id="fig|1278076.4.peg.4796"/>
<name>M2Z257_9NOCA</name>
<reference evidence="2 3" key="1">
    <citation type="journal article" date="2013" name="Genome Announc.">
        <title>Draft Genome Sequence of Rhodococcus ruber Strain BKS 20-38.</title>
        <authorList>
            <person name="Bala M."/>
            <person name="Kumar S."/>
            <person name="Raghava G.P."/>
            <person name="Mayilraj S."/>
        </authorList>
    </citation>
    <scope>NUCLEOTIDE SEQUENCE [LARGE SCALE GENOMIC DNA]</scope>
    <source>
        <strain evidence="2 3">BKS 20-38</strain>
    </source>
</reference>
<organism evidence="2 3">
    <name type="scientific">Rhodococcus ruber BKS 20-38</name>
    <dbReference type="NCBI Taxonomy" id="1278076"/>
    <lineage>
        <taxon>Bacteria</taxon>
        <taxon>Bacillati</taxon>
        <taxon>Actinomycetota</taxon>
        <taxon>Actinomycetes</taxon>
        <taxon>Mycobacteriales</taxon>
        <taxon>Nocardiaceae</taxon>
        <taxon>Rhodococcus</taxon>
    </lineage>
</organism>